<feature type="transmembrane region" description="Helical" evidence="2">
    <location>
        <begin position="113"/>
        <end position="133"/>
    </location>
</feature>
<feature type="domain" description="CBM6" evidence="3">
    <location>
        <begin position="189"/>
        <end position="322"/>
    </location>
</feature>
<comment type="caution">
    <text evidence="4">The sequence shown here is derived from an EMBL/GenBank/DDBJ whole genome shotgun (WGS) entry which is preliminary data.</text>
</comment>
<feature type="region of interest" description="Disordered" evidence="1">
    <location>
        <begin position="1"/>
        <end position="105"/>
    </location>
</feature>
<keyword evidence="5" id="KW-1185">Reference proteome</keyword>
<reference evidence="4" key="1">
    <citation type="journal article" date="2014" name="Int. J. Syst. Evol. Microbiol.">
        <title>Complete genome sequence of Corynebacterium casei LMG S-19264T (=DSM 44701T), isolated from a smear-ripened cheese.</title>
        <authorList>
            <consortium name="US DOE Joint Genome Institute (JGI-PGF)"/>
            <person name="Walter F."/>
            <person name="Albersmeier A."/>
            <person name="Kalinowski J."/>
            <person name="Ruckert C."/>
        </authorList>
    </citation>
    <scope>NUCLEOTIDE SEQUENCE</scope>
    <source>
        <strain evidence="4">JCM 4059</strain>
    </source>
</reference>
<keyword evidence="2" id="KW-0812">Transmembrane</keyword>
<dbReference type="EMBL" id="BNBD01000005">
    <property type="protein sequence ID" value="GHF46515.1"/>
    <property type="molecule type" value="Genomic_DNA"/>
</dbReference>
<dbReference type="Proteomes" id="UP000638313">
    <property type="component" value="Unassembled WGS sequence"/>
</dbReference>
<protein>
    <recommendedName>
        <fullName evidence="3">CBM6 domain-containing protein</fullName>
    </recommendedName>
</protein>
<evidence type="ECO:0000259" key="3">
    <source>
        <dbReference type="PROSITE" id="PS51175"/>
    </source>
</evidence>
<evidence type="ECO:0000256" key="2">
    <source>
        <dbReference type="SAM" id="Phobius"/>
    </source>
</evidence>
<reference evidence="4" key="2">
    <citation type="submission" date="2020-09" db="EMBL/GenBank/DDBJ databases">
        <authorList>
            <person name="Sun Q."/>
            <person name="Ohkuma M."/>
        </authorList>
    </citation>
    <scope>NUCLEOTIDE SEQUENCE</scope>
    <source>
        <strain evidence="4">JCM 4059</strain>
    </source>
</reference>
<dbReference type="Gene3D" id="2.60.120.260">
    <property type="entry name" value="Galactose-binding domain-like"/>
    <property type="match status" value="1"/>
</dbReference>
<feature type="compositionally biased region" description="Basic and acidic residues" evidence="1">
    <location>
        <begin position="158"/>
        <end position="181"/>
    </location>
</feature>
<dbReference type="AlphaFoldDB" id="A0A919EDL9"/>
<feature type="compositionally biased region" description="Low complexity" evidence="1">
    <location>
        <begin position="7"/>
        <end position="20"/>
    </location>
</feature>
<sequence>MGSTMWGVTGMTAGTNGTGTPENDDPFGYLYRSEGGDGQTDDGRAARQPGVPRTSYNQVRPVGSRTYGGQQSAARQPNPHYAAPETLPGGTPARSGHAAQPAPGAARPKRRGLLIAAIAVVVVVAGGIGVAMMTNSSDDKGGQAGGSSDKVVTQNNGKDQDDSGKQKDDEDKKQGKDDKSKNPSAAGLLKRDAATLKLSGGATTERTVKGAQSEGGLYITGMNSVGAAVEWTVDVDAAATYKLNVRYGVPGKDADLTITANGKGDTRAIRMNNFGGTKEGDWEAGWKNTWANIDLNKGTNVIKLSCEPGNRCEVHLDQIWLSK</sequence>
<keyword evidence="2" id="KW-0472">Membrane</keyword>
<dbReference type="PROSITE" id="PS51175">
    <property type="entry name" value="CBM6"/>
    <property type="match status" value="1"/>
</dbReference>
<dbReference type="InterPro" id="IPR008979">
    <property type="entry name" value="Galactose-bd-like_sf"/>
</dbReference>
<dbReference type="SUPFAM" id="SSF49785">
    <property type="entry name" value="Galactose-binding domain-like"/>
    <property type="match status" value="1"/>
</dbReference>
<evidence type="ECO:0000313" key="4">
    <source>
        <dbReference type="EMBL" id="GHF46515.1"/>
    </source>
</evidence>
<evidence type="ECO:0000256" key="1">
    <source>
        <dbReference type="SAM" id="MobiDB-lite"/>
    </source>
</evidence>
<accession>A0A919EDL9</accession>
<dbReference type="GO" id="GO:0030246">
    <property type="term" value="F:carbohydrate binding"/>
    <property type="evidence" value="ECO:0007669"/>
    <property type="project" value="InterPro"/>
</dbReference>
<dbReference type="InterPro" id="IPR005084">
    <property type="entry name" value="CBM6"/>
</dbReference>
<name>A0A919EDL9_9ACTN</name>
<evidence type="ECO:0000313" key="5">
    <source>
        <dbReference type="Proteomes" id="UP000638313"/>
    </source>
</evidence>
<organism evidence="4 5">
    <name type="scientific">Streptomyces mashuensis</name>
    <dbReference type="NCBI Taxonomy" id="33904"/>
    <lineage>
        <taxon>Bacteria</taxon>
        <taxon>Bacillati</taxon>
        <taxon>Actinomycetota</taxon>
        <taxon>Actinomycetes</taxon>
        <taxon>Kitasatosporales</taxon>
        <taxon>Streptomycetaceae</taxon>
        <taxon>Streptomyces</taxon>
    </lineage>
</organism>
<feature type="region of interest" description="Disordered" evidence="1">
    <location>
        <begin position="135"/>
        <end position="192"/>
    </location>
</feature>
<proteinExistence type="predicted"/>
<gene>
    <name evidence="4" type="ORF">GCM10010218_29750</name>
</gene>
<keyword evidence="2" id="KW-1133">Transmembrane helix</keyword>